<feature type="compositionally biased region" description="Polar residues" evidence="11">
    <location>
        <begin position="296"/>
        <end position="315"/>
    </location>
</feature>
<dbReference type="InterPro" id="IPR011545">
    <property type="entry name" value="DEAD/DEAH_box_helicase_dom"/>
</dbReference>
<dbReference type="EC" id="3.6.4.13" evidence="1"/>
<dbReference type="PROSITE" id="PS51195">
    <property type="entry name" value="Q_MOTIF"/>
    <property type="match status" value="1"/>
</dbReference>
<protein>
    <recommendedName>
        <fullName evidence="6">ATP-dependent RNA helicase DED1</fullName>
        <ecNumber evidence="1">3.6.4.13</ecNumber>
    </recommendedName>
    <alternativeName>
        <fullName evidence="7">ATP-dependent RNA helicase ded1</fullName>
    </alternativeName>
</protein>
<feature type="short sequence motif" description="Q motif" evidence="10">
    <location>
        <begin position="377"/>
        <end position="405"/>
    </location>
</feature>
<evidence type="ECO:0000259" key="12">
    <source>
        <dbReference type="PROSITE" id="PS51192"/>
    </source>
</evidence>
<dbReference type="Gene3D" id="3.40.50.300">
    <property type="entry name" value="P-loop containing nucleotide triphosphate hydrolases"/>
    <property type="match status" value="2"/>
</dbReference>
<dbReference type="SMART" id="SM00490">
    <property type="entry name" value="HELICc"/>
    <property type="match status" value="1"/>
</dbReference>
<dbReference type="GO" id="GO:0003724">
    <property type="term" value="F:RNA helicase activity"/>
    <property type="evidence" value="ECO:0007669"/>
    <property type="project" value="UniProtKB-EC"/>
</dbReference>
<feature type="compositionally biased region" description="Gly residues" evidence="11">
    <location>
        <begin position="71"/>
        <end position="82"/>
    </location>
</feature>
<evidence type="ECO:0000256" key="1">
    <source>
        <dbReference type="ARBA" id="ARBA00012552"/>
    </source>
</evidence>
<dbReference type="GO" id="GO:0016787">
    <property type="term" value="F:hydrolase activity"/>
    <property type="evidence" value="ECO:0007669"/>
    <property type="project" value="UniProtKB-KW"/>
</dbReference>
<evidence type="ECO:0000256" key="7">
    <source>
        <dbReference type="ARBA" id="ARBA00024405"/>
    </source>
</evidence>
<keyword evidence="4" id="KW-0347">Helicase</keyword>
<evidence type="ECO:0000256" key="5">
    <source>
        <dbReference type="ARBA" id="ARBA00022840"/>
    </source>
</evidence>
<dbReference type="FunFam" id="3.40.50.300:FF:000008">
    <property type="entry name" value="ATP-dependent RNA helicase RhlB"/>
    <property type="match status" value="1"/>
</dbReference>
<comment type="function">
    <text evidence="8">ATP-binding RNA helicase involved in translation initiation. Remodels RNA in response to ADP and ATP concentrations by facilitating disruption, but also formation of RNA duplexes.</text>
</comment>
<evidence type="ECO:0000256" key="11">
    <source>
        <dbReference type="SAM" id="MobiDB-lite"/>
    </source>
</evidence>
<dbReference type="GO" id="GO:0005524">
    <property type="term" value="F:ATP binding"/>
    <property type="evidence" value="ECO:0007669"/>
    <property type="project" value="UniProtKB-KW"/>
</dbReference>
<comment type="caution">
    <text evidence="15">The sequence shown here is derived from an EMBL/GenBank/DDBJ whole genome shotgun (WGS) entry which is preliminary data.</text>
</comment>
<feature type="compositionally biased region" description="Basic and acidic residues" evidence="11">
    <location>
        <begin position="317"/>
        <end position="328"/>
    </location>
</feature>
<evidence type="ECO:0000256" key="4">
    <source>
        <dbReference type="ARBA" id="ARBA00022806"/>
    </source>
</evidence>
<keyword evidence="5" id="KW-0067">ATP-binding</keyword>
<evidence type="ECO:0000313" key="16">
    <source>
        <dbReference type="Proteomes" id="UP001209540"/>
    </source>
</evidence>
<dbReference type="InterPro" id="IPR014001">
    <property type="entry name" value="Helicase_ATP-bd"/>
</dbReference>
<dbReference type="GO" id="GO:0003676">
    <property type="term" value="F:nucleic acid binding"/>
    <property type="evidence" value="ECO:0007669"/>
    <property type="project" value="InterPro"/>
</dbReference>
<feature type="compositionally biased region" description="Basic residues" evidence="11">
    <location>
        <begin position="29"/>
        <end position="38"/>
    </location>
</feature>
<accession>A0AAD5JV23</accession>
<dbReference type="SMART" id="SM00487">
    <property type="entry name" value="DEXDc"/>
    <property type="match status" value="1"/>
</dbReference>
<evidence type="ECO:0000256" key="8">
    <source>
        <dbReference type="ARBA" id="ARBA00025161"/>
    </source>
</evidence>
<dbReference type="FunFam" id="3.40.50.300:FF:000397">
    <property type="entry name" value="Probable ATP-dependent RNA helicase DDX4"/>
    <property type="match status" value="1"/>
</dbReference>
<dbReference type="Proteomes" id="UP001209540">
    <property type="component" value="Unassembled WGS sequence"/>
</dbReference>
<evidence type="ECO:0000259" key="14">
    <source>
        <dbReference type="PROSITE" id="PS51195"/>
    </source>
</evidence>
<comment type="catalytic activity">
    <reaction evidence="9">
        <text>ATP + H2O = ADP + phosphate + H(+)</text>
        <dbReference type="Rhea" id="RHEA:13065"/>
        <dbReference type="ChEBI" id="CHEBI:15377"/>
        <dbReference type="ChEBI" id="CHEBI:15378"/>
        <dbReference type="ChEBI" id="CHEBI:30616"/>
        <dbReference type="ChEBI" id="CHEBI:43474"/>
        <dbReference type="ChEBI" id="CHEBI:456216"/>
        <dbReference type="EC" id="3.6.4.13"/>
    </reaction>
</comment>
<dbReference type="InterPro" id="IPR001650">
    <property type="entry name" value="Helicase_C-like"/>
</dbReference>
<dbReference type="SUPFAM" id="SSF52540">
    <property type="entry name" value="P-loop containing nucleoside triphosphate hydrolases"/>
    <property type="match status" value="1"/>
</dbReference>
<dbReference type="PROSITE" id="PS51192">
    <property type="entry name" value="HELICASE_ATP_BIND_1"/>
    <property type="match status" value="1"/>
</dbReference>
<evidence type="ECO:0000256" key="10">
    <source>
        <dbReference type="PROSITE-ProRule" id="PRU00552"/>
    </source>
</evidence>
<reference evidence="15" key="1">
    <citation type="journal article" date="2022" name="IScience">
        <title>Evolution of zygomycete secretomes and the origins of terrestrial fungal ecologies.</title>
        <authorList>
            <person name="Chang Y."/>
            <person name="Wang Y."/>
            <person name="Mondo S."/>
            <person name="Ahrendt S."/>
            <person name="Andreopoulos W."/>
            <person name="Barry K."/>
            <person name="Beard J."/>
            <person name="Benny G.L."/>
            <person name="Blankenship S."/>
            <person name="Bonito G."/>
            <person name="Cuomo C."/>
            <person name="Desiro A."/>
            <person name="Gervers K.A."/>
            <person name="Hundley H."/>
            <person name="Kuo A."/>
            <person name="LaButti K."/>
            <person name="Lang B.F."/>
            <person name="Lipzen A."/>
            <person name="O'Donnell K."/>
            <person name="Pangilinan J."/>
            <person name="Reynolds N."/>
            <person name="Sandor L."/>
            <person name="Smith M.E."/>
            <person name="Tsang A."/>
            <person name="Grigoriev I.V."/>
            <person name="Stajich J.E."/>
            <person name="Spatafora J.W."/>
        </authorList>
    </citation>
    <scope>NUCLEOTIDE SEQUENCE</scope>
    <source>
        <strain evidence="15">RSA 2281</strain>
    </source>
</reference>
<dbReference type="InterPro" id="IPR027417">
    <property type="entry name" value="P-loop_NTPase"/>
</dbReference>
<dbReference type="InterPro" id="IPR000629">
    <property type="entry name" value="RNA-helicase_DEAD-box_CS"/>
</dbReference>
<feature type="domain" description="Helicase ATP-binding" evidence="12">
    <location>
        <begin position="408"/>
        <end position="596"/>
    </location>
</feature>
<dbReference type="Pfam" id="PF00270">
    <property type="entry name" value="DEAD"/>
    <property type="match status" value="1"/>
</dbReference>
<dbReference type="PROSITE" id="PS51194">
    <property type="entry name" value="HELICASE_CTER"/>
    <property type="match status" value="1"/>
</dbReference>
<dbReference type="Pfam" id="PF00271">
    <property type="entry name" value="Helicase_C"/>
    <property type="match status" value="1"/>
</dbReference>
<evidence type="ECO:0000256" key="3">
    <source>
        <dbReference type="ARBA" id="ARBA00022801"/>
    </source>
</evidence>
<keyword evidence="3 15" id="KW-0378">Hydrolase</keyword>
<dbReference type="InterPro" id="IPR014014">
    <property type="entry name" value="RNA_helicase_DEAD_Q_motif"/>
</dbReference>
<gene>
    <name evidence="15" type="ORF">BDA99DRAFT_517387</name>
</gene>
<feature type="compositionally biased region" description="Low complexity" evidence="11">
    <location>
        <begin position="1"/>
        <end position="20"/>
    </location>
</feature>
<feature type="region of interest" description="Disordered" evidence="11">
    <location>
        <begin position="1"/>
        <end position="328"/>
    </location>
</feature>
<dbReference type="CDD" id="cd18787">
    <property type="entry name" value="SF2_C_DEAD"/>
    <property type="match status" value="1"/>
</dbReference>
<dbReference type="EMBL" id="JAIXMP010000022">
    <property type="protein sequence ID" value="KAI9255679.1"/>
    <property type="molecule type" value="Genomic_DNA"/>
</dbReference>
<name>A0AAD5JV23_9FUNG</name>
<evidence type="ECO:0000256" key="2">
    <source>
        <dbReference type="ARBA" id="ARBA00022741"/>
    </source>
</evidence>
<feature type="compositionally biased region" description="Polar residues" evidence="11">
    <location>
        <begin position="242"/>
        <end position="269"/>
    </location>
</feature>
<feature type="compositionally biased region" description="Low complexity" evidence="11">
    <location>
        <begin position="156"/>
        <end position="169"/>
    </location>
</feature>
<dbReference type="PANTHER" id="PTHR47958">
    <property type="entry name" value="ATP-DEPENDENT RNA HELICASE DBP3"/>
    <property type="match status" value="1"/>
</dbReference>
<evidence type="ECO:0000256" key="9">
    <source>
        <dbReference type="ARBA" id="ARBA00047984"/>
    </source>
</evidence>
<evidence type="ECO:0000256" key="6">
    <source>
        <dbReference type="ARBA" id="ARBA00024397"/>
    </source>
</evidence>
<feature type="domain" description="Helicase C-terminal" evidence="13">
    <location>
        <begin position="621"/>
        <end position="769"/>
    </location>
</feature>
<proteinExistence type="predicted"/>
<organism evidence="15 16">
    <name type="scientific">Phascolomyces articulosus</name>
    <dbReference type="NCBI Taxonomy" id="60185"/>
    <lineage>
        <taxon>Eukaryota</taxon>
        <taxon>Fungi</taxon>
        <taxon>Fungi incertae sedis</taxon>
        <taxon>Mucoromycota</taxon>
        <taxon>Mucoromycotina</taxon>
        <taxon>Mucoromycetes</taxon>
        <taxon>Mucorales</taxon>
        <taxon>Lichtheimiaceae</taxon>
        <taxon>Phascolomyces</taxon>
    </lineage>
</organism>
<keyword evidence="16" id="KW-1185">Reference proteome</keyword>
<dbReference type="PROSITE" id="PS00039">
    <property type="entry name" value="DEAD_ATP_HELICASE"/>
    <property type="match status" value="1"/>
</dbReference>
<sequence>MSEWNNQQRGWEQQQQSSRGDGWDNTRSNRGRRGRGRGRGGGGGGESGEDRSHGAHNKWNEFAQSNSTRPRGGGYRGGGGRGYHSNNRGGATWGRNNRQSSGGSGWRQQDTSSGSTWGQQSQSQQQSGGWGNNNNSQSNDNTSSTWGAPAPSQTANTGNNWGNKTGNTNADIASSGWGSNADTATSTGGDNRWGSSNNDAQTTGDNGWGSKPVDNASKGWGAPTTPAENKRELNAGGHSGWDTPTSSTSDTGATNNDQSWGAATNNTEASGWDAPADSSAGSVSEWDKPVKDVNSFGVSGSWGNMQLTEPKSSGPKNDGKGQWKDGVHVLGPRDEKTELKLFGTADDTETQHTGINFDKYENIPVETKGDNVPPCVEKFTSPPIDEHLLENIKLARYTTPTPVQKYSIPIVTVGRDLMACAQTGSGKTAGFLFPILSNLYFKGPKPTPKGRPGDYRKQYPEVLILAPTRELALQIYQEAKKFTYRSFVRPCVAYGGADISVQLRLIDRGCHILVATPGRLVDILERRRLSLANIQYLVLDEADRMLDMGFHPQIRRIVDAEDMPGPGKRQTLMFSATFAADIQMLARDFLKDYVFLTVGRVGATSENITQTLQLIENDNDKRPKLLEILKADQDKGLTLIFVETKRMADSVCDFLRDNRLPSTAIHGDRVQSEREEALQAFKSGHAPIMVATAVAARGLDIPNVTHVISFDLPSDLDDYVHRIGRTGRAGNTGRATAFFTRSNRYLAPSMLKLLKEAKQQVPSWLETMAEEVEANPPPPGGFHGGRGGRGRDGGGPRRNRRRCDSDDDDIGPRASYAV</sequence>
<evidence type="ECO:0000259" key="13">
    <source>
        <dbReference type="PROSITE" id="PS51194"/>
    </source>
</evidence>
<feature type="region of interest" description="Disordered" evidence="11">
    <location>
        <begin position="772"/>
        <end position="818"/>
    </location>
</feature>
<feature type="compositionally biased region" description="Low complexity" evidence="11">
    <location>
        <begin position="83"/>
        <end position="145"/>
    </location>
</feature>
<evidence type="ECO:0000313" key="15">
    <source>
        <dbReference type="EMBL" id="KAI9255679.1"/>
    </source>
</evidence>
<feature type="compositionally biased region" description="Polar residues" evidence="11">
    <location>
        <begin position="170"/>
        <end position="205"/>
    </location>
</feature>
<reference evidence="15" key="2">
    <citation type="submission" date="2023-02" db="EMBL/GenBank/DDBJ databases">
        <authorList>
            <consortium name="DOE Joint Genome Institute"/>
            <person name="Mondo S.J."/>
            <person name="Chang Y."/>
            <person name="Wang Y."/>
            <person name="Ahrendt S."/>
            <person name="Andreopoulos W."/>
            <person name="Barry K."/>
            <person name="Beard J."/>
            <person name="Benny G.L."/>
            <person name="Blankenship S."/>
            <person name="Bonito G."/>
            <person name="Cuomo C."/>
            <person name="Desiro A."/>
            <person name="Gervers K.A."/>
            <person name="Hundley H."/>
            <person name="Kuo A."/>
            <person name="LaButti K."/>
            <person name="Lang B.F."/>
            <person name="Lipzen A."/>
            <person name="O'Donnell K."/>
            <person name="Pangilinan J."/>
            <person name="Reynolds N."/>
            <person name="Sandor L."/>
            <person name="Smith M.W."/>
            <person name="Tsang A."/>
            <person name="Grigoriev I.V."/>
            <person name="Stajich J.E."/>
            <person name="Spatafora J.W."/>
        </authorList>
    </citation>
    <scope>NUCLEOTIDE SEQUENCE</scope>
    <source>
        <strain evidence="15">RSA 2281</strain>
    </source>
</reference>
<dbReference type="AlphaFoldDB" id="A0AAD5JV23"/>
<keyword evidence="2" id="KW-0547">Nucleotide-binding</keyword>
<feature type="domain" description="DEAD-box RNA helicase Q" evidence="14">
    <location>
        <begin position="377"/>
        <end position="405"/>
    </location>
</feature>